<dbReference type="PANTHER" id="PTHR10916">
    <property type="entry name" value="60S RIBOSOMAL PROTEIN L35/50S RIBOSOMAL PROTEIN L29"/>
    <property type="match status" value="1"/>
</dbReference>
<dbReference type="SUPFAM" id="SSF46561">
    <property type="entry name" value="Ribosomal protein L29 (L29p)"/>
    <property type="match status" value="1"/>
</dbReference>
<name>A0A3N1VP87_9BACT</name>
<dbReference type="PANTHER" id="PTHR10916:SF0">
    <property type="entry name" value="LARGE RIBOSOMAL SUBUNIT PROTEIN UL29C"/>
    <property type="match status" value="1"/>
</dbReference>
<accession>A0A3N1VP87</accession>
<sequence length="66" mass="7578">MKAATLRDMSVDELRQKLAELRESLFSLKFQHATGQLENTAQLKRHKRDIARVLTILREKQSAGEA</sequence>
<dbReference type="EMBL" id="RJVA01000010">
    <property type="protein sequence ID" value="ROR01727.1"/>
    <property type="molecule type" value="Genomic_DNA"/>
</dbReference>
<evidence type="ECO:0000313" key="6">
    <source>
        <dbReference type="EMBL" id="ROR01727.1"/>
    </source>
</evidence>
<dbReference type="InterPro" id="IPR001854">
    <property type="entry name" value="Ribosomal_uL29"/>
</dbReference>
<evidence type="ECO:0000256" key="2">
    <source>
        <dbReference type="ARBA" id="ARBA00022980"/>
    </source>
</evidence>
<dbReference type="NCBIfam" id="TIGR00012">
    <property type="entry name" value="L29"/>
    <property type="match status" value="1"/>
</dbReference>
<keyword evidence="2 5" id="KW-0689">Ribosomal protein</keyword>
<dbReference type="Proteomes" id="UP000276223">
    <property type="component" value="Unassembled WGS sequence"/>
</dbReference>
<dbReference type="HAMAP" id="MF_00374">
    <property type="entry name" value="Ribosomal_uL29"/>
    <property type="match status" value="1"/>
</dbReference>
<evidence type="ECO:0000256" key="3">
    <source>
        <dbReference type="ARBA" id="ARBA00023274"/>
    </source>
</evidence>
<dbReference type="AlphaFoldDB" id="A0A3N1VP87"/>
<gene>
    <name evidence="5" type="primary">rpmC</name>
    <name evidence="6" type="ORF">EDC27_0910</name>
</gene>
<dbReference type="RefSeq" id="WP_123289429.1">
    <property type="nucleotide sequence ID" value="NZ_RJVA01000010.1"/>
</dbReference>
<dbReference type="GO" id="GO:0006412">
    <property type="term" value="P:translation"/>
    <property type="evidence" value="ECO:0007669"/>
    <property type="project" value="UniProtKB-UniRule"/>
</dbReference>
<keyword evidence="3 5" id="KW-0687">Ribonucleoprotein</keyword>
<dbReference type="GO" id="GO:0003735">
    <property type="term" value="F:structural constituent of ribosome"/>
    <property type="evidence" value="ECO:0007669"/>
    <property type="project" value="InterPro"/>
</dbReference>
<proteinExistence type="inferred from homology"/>
<evidence type="ECO:0000313" key="7">
    <source>
        <dbReference type="Proteomes" id="UP000276223"/>
    </source>
</evidence>
<dbReference type="Pfam" id="PF00831">
    <property type="entry name" value="Ribosomal_L29"/>
    <property type="match status" value="1"/>
</dbReference>
<comment type="caution">
    <text evidence="6">The sequence shown here is derived from an EMBL/GenBank/DDBJ whole genome shotgun (WGS) entry which is preliminary data.</text>
</comment>
<dbReference type="FunFam" id="1.10.287.310:FF:000001">
    <property type="entry name" value="50S ribosomal protein L29"/>
    <property type="match status" value="1"/>
</dbReference>
<dbReference type="OrthoDB" id="9815192at2"/>
<keyword evidence="7" id="KW-1185">Reference proteome</keyword>
<evidence type="ECO:0000256" key="5">
    <source>
        <dbReference type="HAMAP-Rule" id="MF_00374"/>
    </source>
</evidence>
<dbReference type="CDD" id="cd00427">
    <property type="entry name" value="Ribosomal_L29_HIP"/>
    <property type="match status" value="1"/>
</dbReference>
<dbReference type="Gene3D" id="1.10.287.310">
    <property type="match status" value="1"/>
</dbReference>
<evidence type="ECO:0000256" key="1">
    <source>
        <dbReference type="ARBA" id="ARBA00009254"/>
    </source>
</evidence>
<comment type="similarity">
    <text evidence="1 5">Belongs to the universal ribosomal protein uL29 family.</text>
</comment>
<dbReference type="InterPro" id="IPR036049">
    <property type="entry name" value="Ribosomal_uL29_sf"/>
</dbReference>
<dbReference type="InterPro" id="IPR050063">
    <property type="entry name" value="Ribosomal_protein_uL29"/>
</dbReference>
<organism evidence="6 7">
    <name type="scientific">Desulfosoma caldarium</name>
    <dbReference type="NCBI Taxonomy" id="610254"/>
    <lineage>
        <taxon>Bacteria</taxon>
        <taxon>Pseudomonadati</taxon>
        <taxon>Thermodesulfobacteriota</taxon>
        <taxon>Syntrophobacteria</taxon>
        <taxon>Syntrophobacterales</taxon>
        <taxon>Syntrophobacteraceae</taxon>
        <taxon>Desulfosoma</taxon>
    </lineage>
</organism>
<dbReference type="GO" id="GO:0022625">
    <property type="term" value="C:cytosolic large ribosomal subunit"/>
    <property type="evidence" value="ECO:0007669"/>
    <property type="project" value="TreeGrafter"/>
</dbReference>
<reference evidence="6 7" key="1">
    <citation type="submission" date="2018-11" db="EMBL/GenBank/DDBJ databases">
        <title>Genomic Encyclopedia of Type Strains, Phase IV (KMG-IV): sequencing the most valuable type-strain genomes for metagenomic binning, comparative biology and taxonomic classification.</title>
        <authorList>
            <person name="Goeker M."/>
        </authorList>
    </citation>
    <scope>NUCLEOTIDE SEQUENCE [LARGE SCALE GENOMIC DNA]</scope>
    <source>
        <strain evidence="6 7">DSM 22027</strain>
    </source>
</reference>
<evidence type="ECO:0000256" key="4">
    <source>
        <dbReference type="ARBA" id="ARBA00035204"/>
    </source>
</evidence>
<protein>
    <recommendedName>
        <fullName evidence="4 5">Large ribosomal subunit protein uL29</fullName>
    </recommendedName>
</protein>